<dbReference type="SUPFAM" id="SSF69287">
    <property type="entry name" value="Urease metallochaperone UreE, N-terminal domain"/>
    <property type="match status" value="1"/>
</dbReference>
<feature type="region of interest" description="Disordered" evidence="5">
    <location>
        <begin position="132"/>
        <end position="151"/>
    </location>
</feature>
<dbReference type="HAMAP" id="MF_00822">
    <property type="entry name" value="UreE"/>
    <property type="match status" value="1"/>
</dbReference>
<dbReference type="SUPFAM" id="SSF69737">
    <property type="entry name" value="Urease metallochaperone UreE, C-terminal domain"/>
    <property type="match status" value="1"/>
</dbReference>
<dbReference type="Gene3D" id="3.30.70.790">
    <property type="entry name" value="UreE, C-terminal domain"/>
    <property type="match status" value="1"/>
</dbReference>
<sequence length="151" mass="16879">MLEITERIEGYTGTCSTSLTLPFDQRQKSRLRVTLDNGNEASLILNRGAVLRHGDLLRTACGEVIEVRASLEAVSMVHESNSHLLSRACYHLGNRHVPLQIEDGSICYLQDHVLDDMVRSLGLAVEHLEASFEPEPGAYQNDGKHQHTHEH</sequence>
<dbReference type="CDD" id="cd00571">
    <property type="entry name" value="UreE"/>
    <property type="match status" value="1"/>
</dbReference>
<dbReference type="SMART" id="SM00988">
    <property type="entry name" value="UreE_N"/>
    <property type="match status" value="1"/>
</dbReference>
<comment type="subcellular location">
    <subcellularLocation>
        <location evidence="1">Cytoplasm</location>
    </subcellularLocation>
</comment>
<evidence type="ECO:0000313" key="7">
    <source>
        <dbReference type="EMBL" id="SVB22164.1"/>
    </source>
</evidence>
<dbReference type="GO" id="GO:0016151">
    <property type="term" value="F:nickel cation binding"/>
    <property type="evidence" value="ECO:0007669"/>
    <property type="project" value="InterPro"/>
</dbReference>
<dbReference type="Gene3D" id="2.60.260.20">
    <property type="entry name" value="Urease metallochaperone UreE, N-terminal domain"/>
    <property type="match status" value="1"/>
</dbReference>
<name>A0A382C8E5_9ZZZZ</name>
<dbReference type="GO" id="GO:0065003">
    <property type="term" value="P:protein-containing complex assembly"/>
    <property type="evidence" value="ECO:0007669"/>
    <property type="project" value="InterPro"/>
</dbReference>
<organism evidence="7">
    <name type="scientific">marine metagenome</name>
    <dbReference type="NCBI Taxonomy" id="408172"/>
    <lineage>
        <taxon>unclassified sequences</taxon>
        <taxon>metagenomes</taxon>
        <taxon>ecological metagenomes</taxon>
    </lineage>
</organism>
<evidence type="ECO:0000256" key="2">
    <source>
        <dbReference type="ARBA" id="ARBA00022490"/>
    </source>
</evidence>
<dbReference type="InterPro" id="IPR012406">
    <property type="entry name" value="UreE"/>
</dbReference>
<evidence type="ECO:0000256" key="1">
    <source>
        <dbReference type="ARBA" id="ARBA00004496"/>
    </source>
</evidence>
<evidence type="ECO:0000256" key="5">
    <source>
        <dbReference type="SAM" id="MobiDB-lite"/>
    </source>
</evidence>
<dbReference type="NCBIfam" id="NF009751">
    <property type="entry name" value="PRK13261.1-1"/>
    <property type="match status" value="1"/>
</dbReference>
<feature type="compositionally biased region" description="Basic and acidic residues" evidence="5">
    <location>
        <begin position="142"/>
        <end position="151"/>
    </location>
</feature>
<keyword evidence="3" id="KW-0533">Nickel</keyword>
<dbReference type="GO" id="GO:0006457">
    <property type="term" value="P:protein folding"/>
    <property type="evidence" value="ECO:0007669"/>
    <property type="project" value="InterPro"/>
</dbReference>
<feature type="domain" description="UreE urease accessory N-terminal" evidence="6">
    <location>
        <begin position="1"/>
        <end position="65"/>
    </location>
</feature>
<accession>A0A382C8E5</accession>
<dbReference type="EMBL" id="UINC01033226">
    <property type="protein sequence ID" value="SVB22164.1"/>
    <property type="molecule type" value="Genomic_DNA"/>
</dbReference>
<dbReference type="InterPro" id="IPR007864">
    <property type="entry name" value="UreE_C_dom"/>
</dbReference>
<dbReference type="GO" id="GO:0005737">
    <property type="term" value="C:cytoplasm"/>
    <property type="evidence" value="ECO:0007669"/>
    <property type="project" value="UniProtKB-SubCell"/>
</dbReference>
<keyword evidence="2" id="KW-0963">Cytoplasm</keyword>
<evidence type="ECO:0000256" key="4">
    <source>
        <dbReference type="ARBA" id="ARBA00023186"/>
    </source>
</evidence>
<dbReference type="PIRSF" id="PIRSF036402">
    <property type="entry name" value="Ureas_acces_UreE"/>
    <property type="match status" value="1"/>
</dbReference>
<dbReference type="InterPro" id="IPR036118">
    <property type="entry name" value="UreE_N_sf"/>
</dbReference>
<evidence type="ECO:0000256" key="3">
    <source>
        <dbReference type="ARBA" id="ARBA00022596"/>
    </source>
</evidence>
<keyword evidence="4" id="KW-0143">Chaperone</keyword>
<dbReference type="Pfam" id="PF02814">
    <property type="entry name" value="UreE_N"/>
    <property type="match status" value="1"/>
</dbReference>
<dbReference type="InterPro" id="IPR004029">
    <property type="entry name" value="UreE_N"/>
</dbReference>
<dbReference type="AlphaFoldDB" id="A0A382C8E5"/>
<reference evidence="7" key="1">
    <citation type="submission" date="2018-05" db="EMBL/GenBank/DDBJ databases">
        <authorList>
            <person name="Lanie J.A."/>
            <person name="Ng W.-L."/>
            <person name="Kazmierczak K.M."/>
            <person name="Andrzejewski T.M."/>
            <person name="Davidsen T.M."/>
            <person name="Wayne K.J."/>
            <person name="Tettelin H."/>
            <person name="Glass J.I."/>
            <person name="Rusch D."/>
            <person name="Podicherti R."/>
            <person name="Tsui H.-C.T."/>
            <person name="Winkler M.E."/>
        </authorList>
    </citation>
    <scope>NUCLEOTIDE SEQUENCE</scope>
</reference>
<dbReference type="GO" id="GO:0019627">
    <property type="term" value="P:urea metabolic process"/>
    <property type="evidence" value="ECO:0007669"/>
    <property type="project" value="InterPro"/>
</dbReference>
<dbReference type="Pfam" id="PF05194">
    <property type="entry name" value="UreE_C"/>
    <property type="match status" value="1"/>
</dbReference>
<protein>
    <recommendedName>
        <fullName evidence="6">UreE urease accessory N-terminal domain-containing protein</fullName>
    </recommendedName>
</protein>
<proteinExistence type="inferred from homology"/>
<gene>
    <name evidence="7" type="ORF">METZ01_LOCUS175018</name>
</gene>
<evidence type="ECO:0000259" key="6">
    <source>
        <dbReference type="SMART" id="SM00988"/>
    </source>
</evidence>